<proteinExistence type="predicted"/>
<feature type="transmembrane region" description="Helical" evidence="1">
    <location>
        <begin position="223"/>
        <end position="245"/>
    </location>
</feature>
<dbReference type="VEuPathDB" id="TrichDB:TVAGG3_0425090"/>
<keyword evidence="1" id="KW-0812">Transmembrane</keyword>
<protein>
    <recommendedName>
        <fullName evidence="4">Transmembrane protein</fullName>
    </recommendedName>
</protein>
<dbReference type="OrthoDB" id="10267839at2759"/>
<dbReference type="EMBL" id="DS113267">
    <property type="protein sequence ID" value="EAY14640.1"/>
    <property type="molecule type" value="Genomic_DNA"/>
</dbReference>
<dbReference type="AlphaFoldDB" id="A2DY31"/>
<feature type="transmembrane region" description="Helical" evidence="1">
    <location>
        <begin position="40"/>
        <end position="61"/>
    </location>
</feature>
<organism evidence="2 3">
    <name type="scientific">Trichomonas vaginalis (strain ATCC PRA-98 / G3)</name>
    <dbReference type="NCBI Taxonomy" id="412133"/>
    <lineage>
        <taxon>Eukaryota</taxon>
        <taxon>Metamonada</taxon>
        <taxon>Parabasalia</taxon>
        <taxon>Trichomonadida</taxon>
        <taxon>Trichomonadidae</taxon>
        <taxon>Trichomonas</taxon>
    </lineage>
</organism>
<name>A2DY31_TRIV3</name>
<feature type="transmembrane region" description="Helical" evidence="1">
    <location>
        <begin position="68"/>
        <end position="94"/>
    </location>
</feature>
<dbReference type="InParanoid" id="A2DY31"/>
<dbReference type="InterPro" id="IPR043912">
    <property type="entry name" value="DUF5765"/>
</dbReference>
<keyword evidence="3" id="KW-1185">Reference proteome</keyword>
<evidence type="ECO:0000256" key="1">
    <source>
        <dbReference type="SAM" id="Phobius"/>
    </source>
</evidence>
<dbReference type="PROSITE" id="PS51257">
    <property type="entry name" value="PROKAR_LIPOPROTEIN"/>
    <property type="match status" value="1"/>
</dbReference>
<reference evidence="2" key="1">
    <citation type="submission" date="2006-10" db="EMBL/GenBank/DDBJ databases">
        <authorList>
            <person name="Amadeo P."/>
            <person name="Zhao Q."/>
            <person name="Wortman J."/>
            <person name="Fraser-Liggett C."/>
            <person name="Carlton J."/>
        </authorList>
    </citation>
    <scope>NUCLEOTIDE SEQUENCE</scope>
    <source>
        <strain evidence="2">G3</strain>
    </source>
</reference>
<evidence type="ECO:0000313" key="2">
    <source>
        <dbReference type="EMBL" id="EAY14640.1"/>
    </source>
</evidence>
<keyword evidence="1" id="KW-1133">Transmembrane helix</keyword>
<dbReference type="VEuPathDB" id="TrichDB:TVAG_460570"/>
<dbReference type="Proteomes" id="UP000001542">
    <property type="component" value="Unassembled WGS sequence"/>
</dbReference>
<evidence type="ECO:0000313" key="3">
    <source>
        <dbReference type="Proteomes" id="UP000001542"/>
    </source>
</evidence>
<gene>
    <name evidence="2" type="ORF">TVAG_460570</name>
</gene>
<sequence length="261" mass="30311">MCFNKWWSLAFTAFACGVSGWVWSGKGFWKKIQRWQRNRIAWFFVYFASMEILQFFQYLVINNCTSKLNIFLTILGFVHICFQPLVTNIAFSAIDPKNLDKQREETWMFIIKFCGVTGFFLAFRILPPLFSDNFDKFFLFDKCGDKEGVCAPQTCTVMGTYHLAWGWKLLKPSYTFPNVAIHFFTMFFPALLLGLYFQSIILFLSGPVLAQIWAKKTSDGERAAIWCFFSIAESTVTGVTSYLACRKQLQQRELMPLEDNP</sequence>
<evidence type="ECO:0008006" key="4">
    <source>
        <dbReference type="Google" id="ProtNLM"/>
    </source>
</evidence>
<feature type="transmembrane region" description="Helical" evidence="1">
    <location>
        <begin position="179"/>
        <end position="203"/>
    </location>
</feature>
<feature type="transmembrane region" description="Helical" evidence="1">
    <location>
        <begin position="106"/>
        <end position="126"/>
    </location>
</feature>
<accession>A2DY31</accession>
<dbReference type="eggNOG" id="ENOG502ST8D">
    <property type="taxonomic scope" value="Eukaryota"/>
</dbReference>
<dbReference type="Pfam" id="PF19069">
    <property type="entry name" value="DUF5765"/>
    <property type="match status" value="1"/>
</dbReference>
<keyword evidence="1" id="KW-0472">Membrane</keyword>
<reference evidence="2" key="2">
    <citation type="journal article" date="2007" name="Science">
        <title>Draft genome sequence of the sexually transmitted pathogen Trichomonas vaginalis.</title>
        <authorList>
            <person name="Carlton J.M."/>
            <person name="Hirt R.P."/>
            <person name="Silva J.C."/>
            <person name="Delcher A.L."/>
            <person name="Schatz M."/>
            <person name="Zhao Q."/>
            <person name="Wortman J.R."/>
            <person name="Bidwell S.L."/>
            <person name="Alsmark U.C.M."/>
            <person name="Besteiro S."/>
            <person name="Sicheritz-Ponten T."/>
            <person name="Noel C.J."/>
            <person name="Dacks J.B."/>
            <person name="Foster P.G."/>
            <person name="Simillion C."/>
            <person name="Van de Peer Y."/>
            <person name="Miranda-Saavedra D."/>
            <person name="Barton G.J."/>
            <person name="Westrop G.D."/>
            <person name="Mueller S."/>
            <person name="Dessi D."/>
            <person name="Fiori P.L."/>
            <person name="Ren Q."/>
            <person name="Paulsen I."/>
            <person name="Zhang H."/>
            <person name="Bastida-Corcuera F.D."/>
            <person name="Simoes-Barbosa A."/>
            <person name="Brown M.T."/>
            <person name="Hayes R.D."/>
            <person name="Mukherjee M."/>
            <person name="Okumura C.Y."/>
            <person name="Schneider R."/>
            <person name="Smith A.J."/>
            <person name="Vanacova S."/>
            <person name="Villalvazo M."/>
            <person name="Haas B.J."/>
            <person name="Pertea M."/>
            <person name="Feldblyum T.V."/>
            <person name="Utterback T.R."/>
            <person name="Shu C.L."/>
            <person name="Osoegawa K."/>
            <person name="de Jong P.J."/>
            <person name="Hrdy I."/>
            <person name="Horvathova L."/>
            <person name="Zubacova Z."/>
            <person name="Dolezal P."/>
            <person name="Malik S.B."/>
            <person name="Logsdon J.M. Jr."/>
            <person name="Henze K."/>
            <person name="Gupta A."/>
            <person name="Wang C.C."/>
            <person name="Dunne R.L."/>
            <person name="Upcroft J.A."/>
            <person name="Upcroft P."/>
            <person name="White O."/>
            <person name="Salzberg S.L."/>
            <person name="Tang P."/>
            <person name="Chiu C.-H."/>
            <person name="Lee Y.-S."/>
            <person name="Embley T.M."/>
            <person name="Coombs G.H."/>
            <person name="Mottram J.C."/>
            <person name="Tachezy J."/>
            <person name="Fraser-Liggett C.M."/>
            <person name="Johnson P.J."/>
        </authorList>
    </citation>
    <scope>NUCLEOTIDE SEQUENCE [LARGE SCALE GENOMIC DNA]</scope>
    <source>
        <strain evidence="2">G3</strain>
    </source>
</reference>